<evidence type="ECO:0000259" key="8">
    <source>
        <dbReference type="PROSITE" id="PS50893"/>
    </source>
</evidence>
<keyword evidence="11" id="KW-1185">Reference proteome</keyword>
<dbReference type="EC" id="3.6.3.-" evidence="9"/>
<dbReference type="InterPro" id="IPR050093">
    <property type="entry name" value="ABC_SmlMolc_Importer"/>
</dbReference>
<dbReference type="InterPro" id="IPR017871">
    <property type="entry name" value="ABC_transporter-like_CS"/>
</dbReference>
<reference evidence="9 12" key="2">
    <citation type="submission" date="2016-06" db="EMBL/GenBank/DDBJ databases">
        <authorList>
            <person name="Kjaerup R.B."/>
            <person name="Dalgaard T.S."/>
            <person name="Juul-Madsen H.R."/>
        </authorList>
    </citation>
    <scope>NUCLEOTIDE SEQUENCE [LARGE SCALE GENOMIC DNA]</scope>
    <source>
        <strain evidence="9 12">CECT 5115</strain>
    </source>
</reference>
<keyword evidence="5 9" id="KW-0067">ATP-binding</keyword>
<dbReference type="InterPro" id="IPR003439">
    <property type="entry name" value="ABC_transporter-like_ATP-bd"/>
</dbReference>
<accession>A0A1C3JMC4</accession>
<reference evidence="10 11" key="1">
    <citation type="submission" date="2016-06" db="EMBL/GenBank/DDBJ databases">
        <authorList>
            <person name="Rodrigo-Torres L."/>
            <person name="Arahal D.R."/>
        </authorList>
    </citation>
    <scope>NUCLEOTIDE SEQUENCE [LARGE SCALE GENOMIC DNA]</scope>
    <source>
        <strain evidence="10 11">CECT 5116</strain>
    </source>
</reference>
<dbReference type="InterPro" id="IPR027417">
    <property type="entry name" value="P-loop_NTPase"/>
</dbReference>
<gene>
    <name evidence="9" type="primary">thiQ</name>
    <name evidence="9" type="ORF">MGA5115_00341</name>
    <name evidence="10" type="ORF">MGA5116_01902</name>
</gene>
<dbReference type="OrthoDB" id="9802264at2"/>
<dbReference type="Pfam" id="PF00005">
    <property type="entry name" value="ABC_tran"/>
    <property type="match status" value="1"/>
</dbReference>
<dbReference type="InterPro" id="IPR003593">
    <property type="entry name" value="AAA+_ATPase"/>
</dbReference>
<keyword evidence="4" id="KW-0547">Nucleotide-binding</keyword>
<name>A0A1C3JMC4_9GAMM</name>
<keyword evidence="3" id="KW-0997">Cell inner membrane</keyword>
<evidence type="ECO:0000256" key="1">
    <source>
        <dbReference type="ARBA" id="ARBA00022448"/>
    </source>
</evidence>
<dbReference type="PANTHER" id="PTHR42781:SF1">
    <property type="entry name" value="THIAMINE IMPORT ATP-BINDING PROTEIN THIQ"/>
    <property type="match status" value="1"/>
</dbReference>
<dbReference type="SMART" id="SM00382">
    <property type="entry name" value="AAA"/>
    <property type="match status" value="1"/>
</dbReference>
<keyword evidence="2" id="KW-1003">Cell membrane</keyword>
<evidence type="ECO:0000256" key="2">
    <source>
        <dbReference type="ARBA" id="ARBA00022475"/>
    </source>
</evidence>
<dbReference type="AlphaFoldDB" id="A0A1C3JMC4"/>
<evidence type="ECO:0000256" key="3">
    <source>
        <dbReference type="ARBA" id="ARBA00022519"/>
    </source>
</evidence>
<evidence type="ECO:0000256" key="6">
    <source>
        <dbReference type="ARBA" id="ARBA00022967"/>
    </source>
</evidence>
<dbReference type="PROSITE" id="PS50893">
    <property type="entry name" value="ABC_TRANSPORTER_2"/>
    <property type="match status" value="1"/>
</dbReference>
<evidence type="ECO:0000256" key="5">
    <source>
        <dbReference type="ARBA" id="ARBA00022840"/>
    </source>
</evidence>
<evidence type="ECO:0000256" key="7">
    <source>
        <dbReference type="ARBA" id="ARBA00023136"/>
    </source>
</evidence>
<feature type="domain" description="ABC transporter" evidence="8">
    <location>
        <begin position="1"/>
        <end position="227"/>
    </location>
</feature>
<dbReference type="EMBL" id="FLRB01000012">
    <property type="protein sequence ID" value="SBT21309.1"/>
    <property type="molecule type" value="Genomic_DNA"/>
</dbReference>
<evidence type="ECO:0000313" key="9">
    <source>
        <dbReference type="EMBL" id="SBT16261.1"/>
    </source>
</evidence>
<evidence type="ECO:0000313" key="11">
    <source>
        <dbReference type="Proteomes" id="UP000092840"/>
    </source>
</evidence>
<dbReference type="RefSeq" id="WP_067030866.1">
    <property type="nucleotide sequence ID" value="NZ_FLRA01000002.1"/>
</dbReference>
<keyword evidence="7" id="KW-0472">Membrane</keyword>
<dbReference type="GO" id="GO:0005524">
    <property type="term" value="F:ATP binding"/>
    <property type="evidence" value="ECO:0007669"/>
    <property type="project" value="UniProtKB-KW"/>
</dbReference>
<dbReference type="EMBL" id="FLRA01000002">
    <property type="protein sequence ID" value="SBT16261.1"/>
    <property type="molecule type" value="Genomic_DNA"/>
</dbReference>
<evidence type="ECO:0000313" key="12">
    <source>
        <dbReference type="Proteomes" id="UP000092871"/>
    </source>
</evidence>
<evidence type="ECO:0000256" key="4">
    <source>
        <dbReference type="ARBA" id="ARBA00022741"/>
    </source>
</evidence>
<dbReference type="GO" id="GO:0016887">
    <property type="term" value="F:ATP hydrolysis activity"/>
    <property type="evidence" value="ECO:0007669"/>
    <property type="project" value="InterPro"/>
</dbReference>
<dbReference type="Proteomes" id="UP000092871">
    <property type="component" value="Unassembled WGS sequence"/>
</dbReference>
<proteinExistence type="predicted"/>
<protein>
    <submittedName>
        <fullName evidence="9">Thiamine import ATP-binding protein ThiQ</fullName>
        <ecNumber evidence="9">3.6.3.-</ecNumber>
    </submittedName>
</protein>
<dbReference type="SUPFAM" id="SSF52540">
    <property type="entry name" value="P-loop containing nucleoside triphosphate hydrolases"/>
    <property type="match status" value="1"/>
</dbReference>
<keyword evidence="1" id="KW-0813">Transport</keyword>
<keyword evidence="9" id="KW-0378">Hydrolase</keyword>
<keyword evidence="6" id="KW-1278">Translocase</keyword>
<sequence>MLSFDIQYHWQDFQADYQAQLPAGITSILGPSGGGKSTLLSLLGGYLSGQGIIEFSGEKLDHLAPYERPVSMLFQSDNLFPQLNVWDNVAIGMSPTRRLTNEQNSKLKWALEQTQLLGFAQKFPEQLSGGQAQRVAIARVLVRDKPVLLLDEPFSALDPRLRDEMLQLVRSLTHQFNWTTVMVTHAPNDAKTLGGQVMLVGHGKVQALVDVQALSAPESGSLFAQYLGL</sequence>
<evidence type="ECO:0000313" key="10">
    <source>
        <dbReference type="EMBL" id="SBT21309.1"/>
    </source>
</evidence>
<dbReference type="Gene3D" id="3.40.50.300">
    <property type="entry name" value="P-loop containing nucleotide triphosphate hydrolases"/>
    <property type="match status" value="1"/>
</dbReference>
<dbReference type="Proteomes" id="UP000092840">
    <property type="component" value="Unassembled WGS sequence"/>
</dbReference>
<dbReference type="PANTHER" id="PTHR42781">
    <property type="entry name" value="SPERMIDINE/PUTRESCINE IMPORT ATP-BINDING PROTEIN POTA"/>
    <property type="match status" value="1"/>
</dbReference>
<organism evidence="9 12">
    <name type="scientific">Marinomonas gallaica</name>
    <dbReference type="NCBI Taxonomy" id="1806667"/>
    <lineage>
        <taxon>Bacteria</taxon>
        <taxon>Pseudomonadati</taxon>
        <taxon>Pseudomonadota</taxon>
        <taxon>Gammaproteobacteria</taxon>
        <taxon>Oceanospirillales</taxon>
        <taxon>Oceanospirillaceae</taxon>
        <taxon>Marinomonas</taxon>
    </lineage>
</organism>
<dbReference type="PROSITE" id="PS00211">
    <property type="entry name" value="ABC_TRANSPORTER_1"/>
    <property type="match status" value="1"/>
</dbReference>